<dbReference type="AlphaFoldDB" id="A0A2I0KLI9"/>
<gene>
    <name evidence="2" type="ORF">CRG98_010240</name>
</gene>
<dbReference type="Proteomes" id="UP000233551">
    <property type="component" value="Unassembled WGS sequence"/>
</dbReference>
<proteinExistence type="predicted"/>
<comment type="caution">
    <text evidence="2">The sequence shown here is derived from an EMBL/GenBank/DDBJ whole genome shotgun (WGS) entry which is preliminary data.</text>
</comment>
<organism evidence="2 3">
    <name type="scientific">Punica granatum</name>
    <name type="common">Pomegranate</name>
    <dbReference type="NCBI Taxonomy" id="22663"/>
    <lineage>
        <taxon>Eukaryota</taxon>
        <taxon>Viridiplantae</taxon>
        <taxon>Streptophyta</taxon>
        <taxon>Embryophyta</taxon>
        <taxon>Tracheophyta</taxon>
        <taxon>Spermatophyta</taxon>
        <taxon>Magnoliopsida</taxon>
        <taxon>eudicotyledons</taxon>
        <taxon>Gunneridae</taxon>
        <taxon>Pentapetalae</taxon>
        <taxon>rosids</taxon>
        <taxon>malvids</taxon>
        <taxon>Myrtales</taxon>
        <taxon>Lythraceae</taxon>
        <taxon>Punica</taxon>
    </lineage>
</organism>
<evidence type="ECO:0000313" key="3">
    <source>
        <dbReference type="Proteomes" id="UP000233551"/>
    </source>
</evidence>
<feature type="region of interest" description="Disordered" evidence="1">
    <location>
        <begin position="1"/>
        <end position="110"/>
    </location>
</feature>
<dbReference type="EMBL" id="PGOL01000509">
    <property type="protein sequence ID" value="PKI69358.1"/>
    <property type="molecule type" value="Genomic_DNA"/>
</dbReference>
<name>A0A2I0KLI9_PUNGR</name>
<accession>A0A2I0KLI9</accession>
<keyword evidence="3" id="KW-1185">Reference proteome</keyword>
<sequence length="123" mass="13850">MYPPRSRRQRQSNKPFNLDACFSTGIEQHPGANWAFPIAHPSPTTCNDKSRGRTHSASRAPIPQKAPSTGVTMHDREWRSHKAPGTDHKDRGIPVQHSRRGNLGHPHSWGNFVFVLDNRGKDL</sequence>
<evidence type="ECO:0000256" key="1">
    <source>
        <dbReference type="SAM" id="MobiDB-lite"/>
    </source>
</evidence>
<feature type="compositionally biased region" description="Basic residues" evidence="1">
    <location>
        <begin position="1"/>
        <end position="11"/>
    </location>
</feature>
<reference evidence="2 3" key="1">
    <citation type="submission" date="2017-11" db="EMBL/GenBank/DDBJ databases">
        <title>De-novo sequencing of pomegranate (Punica granatum L.) genome.</title>
        <authorList>
            <person name="Akparov Z."/>
            <person name="Amiraslanov A."/>
            <person name="Hajiyeva S."/>
            <person name="Abbasov M."/>
            <person name="Kaur K."/>
            <person name="Hamwieh A."/>
            <person name="Solovyev V."/>
            <person name="Salamov A."/>
            <person name="Braich B."/>
            <person name="Kosarev P."/>
            <person name="Mahmoud A."/>
            <person name="Hajiyev E."/>
            <person name="Babayeva S."/>
            <person name="Izzatullayeva V."/>
            <person name="Mammadov A."/>
            <person name="Mammadov A."/>
            <person name="Sharifova S."/>
            <person name="Ojaghi J."/>
            <person name="Eynullazada K."/>
            <person name="Bayramov B."/>
            <person name="Abdulazimova A."/>
            <person name="Shahmuradov I."/>
        </authorList>
    </citation>
    <scope>NUCLEOTIDE SEQUENCE [LARGE SCALE GENOMIC DNA]</scope>
    <source>
        <strain evidence="3">cv. AG2017</strain>
        <tissue evidence="2">Leaf</tissue>
    </source>
</reference>
<protein>
    <submittedName>
        <fullName evidence="2">Uncharacterized protein</fullName>
    </submittedName>
</protein>
<feature type="compositionally biased region" description="Basic and acidic residues" evidence="1">
    <location>
        <begin position="73"/>
        <end position="92"/>
    </location>
</feature>
<evidence type="ECO:0000313" key="2">
    <source>
        <dbReference type="EMBL" id="PKI69358.1"/>
    </source>
</evidence>